<protein>
    <submittedName>
        <fullName evidence="1">Uncharacterized protein</fullName>
    </submittedName>
</protein>
<dbReference type="RefSeq" id="WP_245967419.1">
    <property type="nucleotide sequence ID" value="NZ_BEVZ01000002.1"/>
</dbReference>
<evidence type="ECO:0000313" key="1">
    <source>
        <dbReference type="EMBL" id="MEU3553368.1"/>
    </source>
</evidence>
<evidence type="ECO:0000313" key="2">
    <source>
        <dbReference type="Proteomes" id="UP001550850"/>
    </source>
</evidence>
<comment type="caution">
    <text evidence="1">The sequence shown here is derived from an EMBL/GenBank/DDBJ whole genome shotgun (WGS) entry which is preliminary data.</text>
</comment>
<reference evidence="1 2" key="1">
    <citation type="submission" date="2024-06" db="EMBL/GenBank/DDBJ databases">
        <title>The Natural Products Discovery Center: Release of the First 8490 Sequenced Strains for Exploring Actinobacteria Biosynthetic Diversity.</title>
        <authorList>
            <person name="Kalkreuter E."/>
            <person name="Kautsar S.A."/>
            <person name="Yang D."/>
            <person name="Bader C.D."/>
            <person name="Teijaro C.N."/>
            <person name="Fluegel L."/>
            <person name="Davis C.M."/>
            <person name="Simpson J.R."/>
            <person name="Lauterbach L."/>
            <person name="Steele A.D."/>
            <person name="Gui C."/>
            <person name="Meng S."/>
            <person name="Li G."/>
            <person name="Viehrig K."/>
            <person name="Ye F."/>
            <person name="Su P."/>
            <person name="Kiefer A.F."/>
            <person name="Nichols A."/>
            <person name="Cepeda A.J."/>
            <person name="Yan W."/>
            <person name="Fan B."/>
            <person name="Jiang Y."/>
            <person name="Adhikari A."/>
            <person name="Zheng C.-J."/>
            <person name="Schuster L."/>
            <person name="Cowan T.M."/>
            <person name="Smanski M.J."/>
            <person name="Chevrette M.G."/>
            <person name="De Carvalho L.P.S."/>
            <person name="Shen B."/>
        </authorList>
    </citation>
    <scope>NUCLEOTIDE SEQUENCE [LARGE SCALE GENOMIC DNA]</scope>
    <source>
        <strain evidence="1 2">NPDC038104</strain>
    </source>
</reference>
<accession>A0ABV2YCB4</accession>
<sequence>MPPHHADFRTTSIRHQLDGLTRFLSDPGLPPERAVDAVARILDPDKGVLVHFTDLVAAASRFARTEAERGALPAEIWLALGRAANELRAIGAGLEEHVDALRDLSGRIAPVSIAPPAAAPLVVRRRR</sequence>
<name>A0ABV2YCB4_9ACTN</name>
<organism evidence="1 2">
    <name type="scientific">Streptomyces fragilis</name>
    <dbReference type="NCBI Taxonomy" id="67301"/>
    <lineage>
        <taxon>Bacteria</taxon>
        <taxon>Bacillati</taxon>
        <taxon>Actinomycetota</taxon>
        <taxon>Actinomycetes</taxon>
        <taxon>Kitasatosporales</taxon>
        <taxon>Streptomycetaceae</taxon>
        <taxon>Streptomyces</taxon>
    </lineage>
</organism>
<proteinExistence type="predicted"/>
<keyword evidence="2" id="KW-1185">Reference proteome</keyword>
<gene>
    <name evidence="1" type="ORF">AB0E65_03865</name>
</gene>
<dbReference type="Proteomes" id="UP001550850">
    <property type="component" value="Unassembled WGS sequence"/>
</dbReference>
<dbReference type="EMBL" id="JBEZUR010000003">
    <property type="protein sequence ID" value="MEU3553368.1"/>
    <property type="molecule type" value="Genomic_DNA"/>
</dbReference>